<proteinExistence type="predicted"/>
<evidence type="ECO:0000313" key="1">
    <source>
        <dbReference type="EMBL" id="AFQ45986.1"/>
    </source>
</evidence>
<keyword evidence="2" id="KW-1185">Reference proteome</keyword>
<evidence type="ECO:0000313" key="2">
    <source>
        <dbReference type="Proteomes" id="UP000005262"/>
    </source>
</evidence>
<evidence type="ECO:0008006" key="3">
    <source>
        <dbReference type="Google" id="ProtNLM"/>
    </source>
</evidence>
<name>J7J4V8_DESMD</name>
<dbReference type="eggNOG" id="COG0438">
    <property type="taxonomic scope" value="Bacteria"/>
</dbReference>
<dbReference type="HOGENOM" id="CLU_038570_0_0_9"/>
<reference evidence="1 2" key="1">
    <citation type="journal article" date="2012" name="J. Bacteriol.">
        <title>Complete genome sequences of Desulfosporosinus orientis DSM765T, Desulfosporosinus youngiae DSM17734T, Desulfosporosinus meridiei DSM13257T, and Desulfosporosinus acidiphilus DSM22704T.</title>
        <authorList>
            <person name="Pester M."/>
            <person name="Brambilla E."/>
            <person name="Alazard D."/>
            <person name="Rattei T."/>
            <person name="Weinmaier T."/>
            <person name="Han J."/>
            <person name="Lucas S."/>
            <person name="Lapidus A."/>
            <person name="Cheng J.F."/>
            <person name="Goodwin L."/>
            <person name="Pitluck S."/>
            <person name="Peters L."/>
            <person name="Ovchinnikova G."/>
            <person name="Teshima H."/>
            <person name="Detter J.C."/>
            <person name="Han C.S."/>
            <person name="Tapia R."/>
            <person name="Land M.L."/>
            <person name="Hauser L."/>
            <person name="Kyrpides N.C."/>
            <person name="Ivanova N.N."/>
            <person name="Pagani I."/>
            <person name="Huntmann M."/>
            <person name="Wei C.L."/>
            <person name="Davenport K.W."/>
            <person name="Daligault H."/>
            <person name="Chain P.S."/>
            <person name="Chen A."/>
            <person name="Mavromatis K."/>
            <person name="Markowitz V."/>
            <person name="Szeto E."/>
            <person name="Mikhailova N."/>
            <person name="Pati A."/>
            <person name="Wagner M."/>
            <person name="Woyke T."/>
            <person name="Ollivier B."/>
            <person name="Klenk H.P."/>
            <person name="Spring S."/>
            <person name="Loy A."/>
        </authorList>
    </citation>
    <scope>NUCLEOTIDE SEQUENCE [LARGE SCALE GENOMIC DNA]</scope>
    <source>
        <strain evidence="2">ATCC BAA-275 / DSM 13257 / NCIMB 13706 / S10</strain>
    </source>
</reference>
<dbReference type="AlphaFoldDB" id="J7J4V8"/>
<dbReference type="InterPro" id="IPR032719">
    <property type="entry name" value="WbsX"/>
</dbReference>
<dbReference type="PANTHER" id="PTHR41244:SF1">
    <property type="entry name" value="GLYCOSYLTRANSFERASE"/>
    <property type="match status" value="1"/>
</dbReference>
<dbReference type="RefSeq" id="WP_014904894.1">
    <property type="nucleotide sequence ID" value="NC_018515.1"/>
</dbReference>
<sequence>MDKTKILALYLPQYYETNYNSDWWVQGYTEWTACKQAIPLFKGHYQPKVPLNNHYYDLSRKEEIQSQIEMAKKYGIDGFVIYQYYSCNESEYGDKNGIHGSMLLNKPTEIVRESPKLNIPFCMYWANHDWRKMWFGQNPKMLWPQYYGDEADWKEFFLYNLAYFKDNRYIKVNNKPVYFIFAAWHFKEIEKFMDCWNQWAKENGFDGIFFVKTEDAHTSDQLGQFDAVYRREPFYTFAKGFSKFDFVLRLLRTRTSKLLNRVLNKVGKGLIGYTCDYDKAWQSIITREDIGPLVIPGAFADWDNTARKRYNAQIIKGADPIKFRKYLKLLMDKCCEKQVPFIVINAWNEWAEGAYLEPDEKNAYAYLEAIENVQACRRMMG</sequence>
<dbReference type="STRING" id="768704.Desmer_4158"/>
<protein>
    <recommendedName>
        <fullName evidence="3">Glycosyltransferase WbsX</fullName>
    </recommendedName>
</protein>
<gene>
    <name evidence="1" type="ordered locus">Desmer_4158</name>
</gene>
<dbReference type="Proteomes" id="UP000005262">
    <property type="component" value="Chromosome"/>
</dbReference>
<dbReference type="EMBL" id="CP003629">
    <property type="protein sequence ID" value="AFQ45986.1"/>
    <property type="molecule type" value="Genomic_DNA"/>
</dbReference>
<accession>J7J4V8</accession>
<organism evidence="1 2">
    <name type="scientific">Desulfosporosinus meridiei (strain ATCC BAA-275 / DSM 13257 / KCTC 12902 / NCIMB 13706 / S10)</name>
    <dbReference type="NCBI Taxonomy" id="768704"/>
    <lineage>
        <taxon>Bacteria</taxon>
        <taxon>Bacillati</taxon>
        <taxon>Bacillota</taxon>
        <taxon>Clostridia</taxon>
        <taxon>Eubacteriales</taxon>
        <taxon>Desulfitobacteriaceae</taxon>
        <taxon>Desulfosporosinus</taxon>
    </lineage>
</organism>
<reference evidence="2" key="2">
    <citation type="submission" date="2012-08" db="EMBL/GenBank/DDBJ databases">
        <title>Finished genome of Desulfosporosinus meridiei DSM 13257.</title>
        <authorList>
            <person name="Huntemann M."/>
            <person name="Wei C.-L."/>
            <person name="Han J."/>
            <person name="Detter J.C."/>
            <person name="Han C."/>
            <person name="Davenport K."/>
            <person name="Daligault H."/>
            <person name="Erkkila T."/>
            <person name="Gu W."/>
            <person name="Munk A.C.C."/>
            <person name="Teshima H."/>
            <person name="Xu Y."/>
            <person name="Chain P."/>
            <person name="Tapia R."/>
            <person name="Chen A."/>
            <person name="Krypides N."/>
            <person name="Mavromatis K."/>
            <person name="Markowitz V."/>
            <person name="Szeto E."/>
            <person name="Ivanova N."/>
            <person name="Mikhailova N."/>
            <person name="Ovchinnikova G."/>
            <person name="Pagani I."/>
            <person name="Pati A."/>
            <person name="Goodwin L."/>
            <person name="Peters L."/>
            <person name="Pitluck S."/>
            <person name="Woyke T."/>
            <person name="Pester M."/>
            <person name="Spring S."/>
            <person name="Ollivier B."/>
            <person name="Rattei T."/>
            <person name="Klenk H.-P."/>
            <person name="Wagner M."/>
            <person name="Loy A."/>
        </authorList>
    </citation>
    <scope>NUCLEOTIDE SEQUENCE [LARGE SCALE GENOMIC DNA]</scope>
    <source>
        <strain evidence="2">ATCC BAA-275 / DSM 13257 / NCIMB 13706 / S10</strain>
    </source>
</reference>
<dbReference type="Pfam" id="PF14307">
    <property type="entry name" value="Glyco_tran_WbsX"/>
    <property type="match status" value="1"/>
</dbReference>
<dbReference type="PANTHER" id="PTHR41244">
    <property type="entry name" value="RHAMNAN SYNTHESIS F"/>
    <property type="match status" value="1"/>
</dbReference>
<dbReference type="CDD" id="cd11579">
    <property type="entry name" value="Glyco_tran_WbsX"/>
    <property type="match status" value="1"/>
</dbReference>
<dbReference type="KEGG" id="dmi:Desmer_4158"/>
<dbReference type="Gene3D" id="3.20.20.80">
    <property type="entry name" value="Glycosidases"/>
    <property type="match status" value="1"/>
</dbReference>
<dbReference type="OrthoDB" id="9816424at2"/>